<dbReference type="InterPro" id="IPR007219">
    <property type="entry name" value="XnlR_reg_dom"/>
</dbReference>
<protein>
    <recommendedName>
        <fullName evidence="7">Zn(2)-C6 fungal-type domain-containing protein</fullName>
    </recommendedName>
</protein>
<dbReference type="VEuPathDB" id="FungiDB:A1O9_09914"/>
<evidence type="ECO:0000256" key="1">
    <source>
        <dbReference type="ARBA" id="ARBA00022723"/>
    </source>
</evidence>
<dbReference type="RefSeq" id="XP_013256709.1">
    <property type="nucleotide sequence ID" value="XM_013401255.1"/>
</dbReference>
<dbReference type="PANTHER" id="PTHR47840:SF1">
    <property type="entry name" value="ZN(II)2CYS6 TRANSCRIPTION FACTOR (EUROFUNG)"/>
    <property type="match status" value="1"/>
</dbReference>
<dbReference type="Pfam" id="PF00172">
    <property type="entry name" value="Zn_clus"/>
    <property type="match status" value="1"/>
</dbReference>
<dbReference type="EMBL" id="AMGV01000011">
    <property type="protein sequence ID" value="KEF54119.1"/>
    <property type="molecule type" value="Genomic_DNA"/>
</dbReference>
<gene>
    <name evidence="8" type="ORF">A1O9_09914</name>
</gene>
<evidence type="ECO:0000256" key="3">
    <source>
        <dbReference type="ARBA" id="ARBA00023125"/>
    </source>
</evidence>
<dbReference type="SUPFAM" id="SSF57701">
    <property type="entry name" value="Zn2/Cys6 DNA-binding domain"/>
    <property type="match status" value="1"/>
</dbReference>
<feature type="compositionally biased region" description="Polar residues" evidence="6">
    <location>
        <begin position="115"/>
        <end position="146"/>
    </location>
</feature>
<dbReference type="GO" id="GO:0008270">
    <property type="term" value="F:zinc ion binding"/>
    <property type="evidence" value="ECO:0007669"/>
    <property type="project" value="InterPro"/>
</dbReference>
<dbReference type="GO" id="GO:0000981">
    <property type="term" value="F:DNA-binding transcription factor activity, RNA polymerase II-specific"/>
    <property type="evidence" value="ECO:0007669"/>
    <property type="project" value="InterPro"/>
</dbReference>
<dbReference type="GeneID" id="25284822"/>
<dbReference type="Proteomes" id="UP000027920">
    <property type="component" value="Unassembled WGS sequence"/>
</dbReference>
<comment type="caution">
    <text evidence="8">The sequence shown here is derived from an EMBL/GenBank/DDBJ whole genome shotgun (WGS) entry which is preliminary data.</text>
</comment>
<dbReference type="PANTHER" id="PTHR47840">
    <property type="entry name" value="ZN(II)2CYS6 TRANSCRIPTION FACTOR (EUROFUNG)-RELATED"/>
    <property type="match status" value="1"/>
</dbReference>
<evidence type="ECO:0000313" key="8">
    <source>
        <dbReference type="EMBL" id="KEF54119.1"/>
    </source>
</evidence>
<feature type="region of interest" description="Disordered" evidence="6">
    <location>
        <begin position="90"/>
        <end position="172"/>
    </location>
</feature>
<accession>A0A072P1W2</accession>
<dbReference type="STRING" id="1182545.A0A072P1W2"/>
<feature type="domain" description="Zn(2)-C6 fungal-type" evidence="7">
    <location>
        <begin position="24"/>
        <end position="57"/>
    </location>
</feature>
<proteinExistence type="predicted"/>
<evidence type="ECO:0000259" key="7">
    <source>
        <dbReference type="PROSITE" id="PS50048"/>
    </source>
</evidence>
<feature type="region of interest" description="Disordered" evidence="6">
    <location>
        <begin position="692"/>
        <end position="736"/>
    </location>
</feature>
<name>A0A072P1W2_9EURO</name>
<keyword evidence="4" id="KW-0804">Transcription</keyword>
<keyword evidence="2" id="KW-0805">Transcription regulation</keyword>
<evidence type="ECO:0000256" key="2">
    <source>
        <dbReference type="ARBA" id="ARBA00023015"/>
    </source>
</evidence>
<dbReference type="OrthoDB" id="5392779at2759"/>
<keyword evidence="1" id="KW-0479">Metal-binding</keyword>
<keyword evidence="3" id="KW-0238">DNA-binding</keyword>
<organism evidence="8 9">
    <name type="scientific">Exophiala aquamarina CBS 119918</name>
    <dbReference type="NCBI Taxonomy" id="1182545"/>
    <lineage>
        <taxon>Eukaryota</taxon>
        <taxon>Fungi</taxon>
        <taxon>Dikarya</taxon>
        <taxon>Ascomycota</taxon>
        <taxon>Pezizomycotina</taxon>
        <taxon>Eurotiomycetes</taxon>
        <taxon>Chaetothyriomycetidae</taxon>
        <taxon>Chaetothyriales</taxon>
        <taxon>Herpotrichiellaceae</taxon>
        <taxon>Exophiala</taxon>
    </lineage>
</organism>
<keyword evidence="5" id="KW-0539">Nucleus</keyword>
<dbReference type="CDD" id="cd12148">
    <property type="entry name" value="fungal_TF_MHR"/>
    <property type="match status" value="1"/>
</dbReference>
<dbReference type="SMART" id="SM00066">
    <property type="entry name" value="GAL4"/>
    <property type="match status" value="1"/>
</dbReference>
<evidence type="ECO:0000256" key="4">
    <source>
        <dbReference type="ARBA" id="ARBA00023163"/>
    </source>
</evidence>
<dbReference type="PROSITE" id="PS50048">
    <property type="entry name" value="ZN2_CY6_FUNGAL_2"/>
    <property type="match status" value="1"/>
</dbReference>
<evidence type="ECO:0000313" key="9">
    <source>
        <dbReference type="Proteomes" id="UP000027920"/>
    </source>
</evidence>
<dbReference type="AlphaFoldDB" id="A0A072P1W2"/>
<sequence length="801" mass="87911">MDLGDSDSHEAGAKRRRLRKGTHSCWECKRRKVRCSFESATDATCVPCRRRGAKCINQDLPEDASLAGDGTSLMVRVEELLNHLVNKVEHSGGTGRGLPTPNIGQRPTPVAPTPASDSELTSHTGPTSVSERTSCTGQTSYTSGNFDSPEKLAPETGDAEAGTSATTTEPLGCQTGTRVRVVHPYTGKYEKVSQALVAAFPAQRDIDILLETGRKMPMLCGHLRNKLGSGRADRPPNLKKIPSTRTHPVLLARQMLIFATFLLYVSVYEKLRGLSEHHRCIRERLVDTATSLVTTNEELFGTIESLECMVYEGFYHLDYGNIWRGWLAFRRAMGGAQLMGIDRPRSPSVKILDPETDISPQALWFRIVYMDRFLSLMLGLPAGNLDLGIQPDPTVPCYSATVRLELVHATISAKILERNRLNMSQSAMDMTLDIDKELLKGANSLPGKFWEPTSFAGLDQGSNEAFLETMRARDQIYHYTLLNQLHLPFLFCPTPMGKNEYSRITCANASRQILTRFFVFRSFNNISACCRLVDFLALVAGMTLILAHLDSHCHQERENLLAHQRMGDRATVEQALSVMELNSRLNEDMLAAKCAELLKHLLDIEADAAHGPLYSSEDGGEATTLSSQDNTNVLLIAVPYRGTVKITRKGIGFVEKSTKTSLFSQDLAAGITIGGIGSVNVASPVLGSNPVQPVVNAPTRDFDHTDREIRLPRPPLHNTPPQHSERSAAPGTSQHPTAVVADVSLQQQELYPGVAADLNHWVFQGIDTAFFDSLMGESGVDVPGGDGVADWNPSWHTDLSG</sequence>
<dbReference type="PROSITE" id="PS00463">
    <property type="entry name" value="ZN2_CY6_FUNGAL_1"/>
    <property type="match status" value="1"/>
</dbReference>
<keyword evidence="9" id="KW-1185">Reference proteome</keyword>
<feature type="compositionally biased region" description="Polar residues" evidence="6">
    <location>
        <begin position="163"/>
        <end position="172"/>
    </location>
</feature>
<dbReference type="CDD" id="cd00067">
    <property type="entry name" value="GAL4"/>
    <property type="match status" value="1"/>
</dbReference>
<dbReference type="GO" id="GO:0003677">
    <property type="term" value="F:DNA binding"/>
    <property type="evidence" value="ECO:0007669"/>
    <property type="project" value="UniProtKB-KW"/>
</dbReference>
<dbReference type="InterPro" id="IPR001138">
    <property type="entry name" value="Zn2Cys6_DnaBD"/>
</dbReference>
<evidence type="ECO:0000256" key="5">
    <source>
        <dbReference type="ARBA" id="ARBA00023242"/>
    </source>
</evidence>
<dbReference type="HOGENOM" id="CLU_004804_0_0_1"/>
<dbReference type="InterPro" id="IPR036864">
    <property type="entry name" value="Zn2-C6_fun-type_DNA-bd_sf"/>
</dbReference>
<dbReference type="Gene3D" id="4.10.240.10">
    <property type="entry name" value="Zn(2)-C6 fungal-type DNA-binding domain"/>
    <property type="match status" value="1"/>
</dbReference>
<evidence type="ECO:0000256" key="6">
    <source>
        <dbReference type="SAM" id="MobiDB-lite"/>
    </source>
</evidence>
<reference evidence="8 9" key="1">
    <citation type="submission" date="2013-03" db="EMBL/GenBank/DDBJ databases">
        <title>The Genome Sequence of Exophiala aquamarina CBS 119918.</title>
        <authorList>
            <consortium name="The Broad Institute Genomics Platform"/>
            <person name="Cuomo C."/>
            <person name="de Hoog S."/>
            <person name="Gorbushina A."/>
            <person name="Walker B."/>
            <person name="Young S.K."/>
            <person name="Zeng Q."/>
            <person name="Gargeya S."/>
            <person name="Fitzgerald M."/>
            <person name="Haas B."/>
            <person name="Abouelleil A."/>
            <person name="Allen A.W."/>
            <person name="Alvarado L."/>
            <person name="Arachchi H.M."/>
            <person name="Berlin A.M."/>
            <person name="Chapman S.B."/>
            <person name="Gainer-Dewar J."/>
            <person name="Goldberg J."/>
            <person name="Griggs A."/>
            <person name="Gujja S."/>
            <person name="Hansen M."/>
            <person name="Howarth C."/>
            <person name="Imamovic A."/>
            <person name="Ireland A."/>
            <person name="Larimer J."/>
            <person name="McCowan C."/>
            <person name="Murphy C."/>
            <person name="Pearson M."/>
            <person name="Poon T.W."/>
            <person name="Priest M."/>
            <person name="Roberts A."/>
            <person name="Saif S."/>
            <person name="Shea T."/>
            <person name="Sisk P."/>
            <person name="Sykes S."/>
            <person name="Wortman J."/>
            <person name="Nusbaum C."/>
            <person name="Birren B."/>
        </authorList>
    </citation>
    <scope>NUCLEOTIDE SEQUENCE [LARGE SCALE GENOMIC DNA]</scope>
    <source>
        <strain evidence="8 9">CBS 119918</strain>
    </source>
</reference>
<dbReference type="SMART" id="SM00906">
    <property type="entry name" value="Fungal_trans"/>
    <property type="match status" value="1"/>
</dbReference>
<dbReference type="GO" id="GO:0006351">
    <property type="term" value="P:DNA-templated transcription"/>
    <property type="evidence" value="ECO:0007669"/>
    <property type="project" value="InterPro"/>
</dbReference>
<feature type="compositionally biased region" description="Basic and acidic residues" evidence="6">
    <location>
        <begin position="700"/>
        <end position="711"/>
    </location>
</feature>